<dbReference type="AlphaFoldDB" id="A0A6A4H8Z8"/>
<organism evidence="1 2">
    <name type="scientific">Gymnopus androsaceus JB14</name>
    <dbReference type="NCBI Taxonomy" id="1447944"/>
    <lineage>
        <taxon>Eukaryota</taxon>
        <taxon>Fungi</taxon>
        <taxon>Dikarya</taxon>
        <taxon>Basidiomycota</taxon>
        <taxon>Agaricomycotina</taxon>
        <taxon>Agaricomycetes</taxon>
        <taxon>Agaricomycetidae</taxon>
        <taxon>Agaricales</taxon>
        <taxon>Marasmiineae</taxon>
        <taxon>Omphalotaceae</taxon>
        <taxon>Gymnopus</taxon>
    </lineage>
</organism>
<dbReference type="EMBL" id="ML769563">
    <property type="protein sequence ID" value="KAE9393804.1"/>
    <property type="molecule type" value="Genomic_DNA"/>
</dbReference>
<sequence length="106" mass="12106">MKKETQKLLGLPSYVVTFEGMEWNAIEYSEYIQQKGFNPHGLGYVQAQGYPTFDILTDTENSNLEGDGFELIEATPNIKALSKEDDKDTWELISNQVHIQISWFTA</sequence>
<reference evidence="1" key="1">
    <citation type="journal article" date="2019" name="Environ. Microbiol.">
        <title>Fungal ecological strategies reflected in gene transcription - a case study of two litter decomposers.</title>
        <authorList>
            <person name="Barbi F."/>
            <person name="Kohler A."/>
            <person name="Barry K."/>
            <person name="Baskaran P."/>
            <person name="Daum C."/>
            <person name="Fauchery L."/>
            <person name="Ihrmark K."/>
            <person name="Kuo A."/>
            <person name="LaButti K."/>
            <person name="Lipzen A."/>
            <person name="Morin E."/>
            <person name="Grigoriev I.V."/>
            <person name="Henrissat B."/>
            <person name="Lindahl B."/>
            <person name="Martin F."/>
        </authorList>
    </citation>
    <scope>NUCLEOTIDE SEQUENCE</scope>
    <source>
        <strain evidence="1">JB14</strain>
    </source>
</reference>
<evidence type="ECO:0000313" key="1">
    <source>
        <dbReference type="EMBL" id="KAE9393804.1"/>
    </source>
</evidence>
<protein>
    <submittedName>
        <fullName evidence="1">Uncharacterized protein</fullName>
    </submittedName>
</protein>
<accession>A0A6A4H8Z8</accession>
<proteinExistence type="predicted"/>
<name>A0A6A4H8Z8_9AGAR</name>
<dbReference type="Proteomes" id="UP000799118">
    <property type="component" value="Unassembled WGS sequence"/>
</dbReference>
<evidence type="ECO:0000313" key="2">
    <source>
        <dbReference type="Proteomes" id="UP000799118"/>
    </source>
</evidence>
<keyword evidence="2" id="KW-1185">Reference proteome</keyword>
<gene>
    <name evidence="1" type="ORF">BT96DRAFT_999085</name>
</gene>